<name>A0A0F8XZI0_9ZZZZ</name>
<organism evidence="1">
    <name type="scientific">marine sediment metagenome</name>
    <dbReference type="NCBI Taxonomy" id="412755"/>
    <lineage>
        <taxon>unclassified sequences</taxon>
        <taxon>metagenomes</taxon>
        <taxon>ecological metagenomes</taxon>
    </lineage>
</organism>
<dbReference type="EMBL" id="LAZR01059945">
    <property type="protein sequence ID" value="KKK66725.1"/>
    <property type="molecule type" value="Genomic_DNA"/>
</dbReference>
<gene>
    <name evidence="1" type="ORF">LCGC14_2961200</name>
</gene>
<dbReference type="AlphaFoldDB" id="A0A0F8XZI0"/>
<comment type="caution">
    <text evidence="1">The sequence shown here is derived from an EMBL/GenBank/DDBJ whole genome shotgun (WGS) entry which is preliminary data.</text>
</comment>
<sequence>MHKSPRLGIVLLSFCCFHLFVLCGQPQISSAAETPNSKPVTGNARIPISKETTYFTGPIRPDGTLDYVSALNRRFGRGVTQDNNAAVLLIKAFGPGFIGPQIRKEVTRRLGLGGISETGDYFVGLEVFIADKDEREEKIDEATKAPWSPEQYPKLAKWLEANRRPLELVTEASKCSRYFLPIVLDQKCIGLVGYDEPDLNTFRWFGRALVARAMLSLDSGDINNAMGDLLAAHRLGRLIGQSPTVIHALVAISIDAMASDGDYGLAKSKRLSTVQAKSYLRELQILQPLPDIVEMHDVFERCFHLEFVMLLFRLGPGTLDEILRNELKVSAEWMENNIPDTAELNAVR</sequence>
<reference evidence="1" key="1">
    <citation type="journal article" date="2015" name="Nature">
        <title>Complex archaea that bridge the gap between prokaryotes and eukaryotes.</title>
        <authorList>
            <person name="Spang A."/>
            <person name="Saw J.H."/>
            <person name="Jorgensen S.L."/>
            <person name="Zaremba-Niedzwiedzka K."/>
            <person name="Martijn J."/>
            <person name="Lind A.E."/>
            <person name="van Eijk R."/>
            <person name="Schleper C."/>
            <person name="Guy L."/>
            <person name="Ettema T.J."/>
        </authorList>
    </citation>
    <scope>NUCLEOTIDE SEQUENCE</scope>
</reference>
<evidence type="ECO:0000313" key="1">
    <source>
        <dbReference type="EMBL" id="KKK66725.1"/>
    </source>
</evidence>
<accession>A0A0F8XZI0</accession>
<feature type="non-terminal residue" evidence="1">
    <location>
        <position position="348"/>
    </location>
</feature>
<protein>
    <submittedName>
        <fullName evidence="1">Uncharacterized protein</fullName>
    </submittedName>
</protein>
<proteinExistence type="predicted"/>